<dbReference type="InterPro" id="IPR002213">
    <property type="entry name" value="UDP_glucos_trans"/>
</dbReference>
<dbReference type="EMBL" id="JBJUIK010000011">
    <property type="protein sequence ID" value="KAL3514179.1"/>
    <property type="molecule type" value="Genomic_DNA"/>
</dbReference>
<accession>A0ABD2Z5U9</accession>
<dbReference type="GO" id="GO:0016740">
    <property type="term" value="F:transferase activity"/>
    <property type="evidence" value="ECO:0007669"/>
    <property type="project" value="UniProtKB-KW"/>
</dbReference>
<dbReference type="Pfam" id="PF00201">
    <property type="entry name" value="UDPGT"/>
    <property type="match status" value="1"/>
</dbReference>
<comment type="caution">
    <text evidence="3">The sequence shown here is derived from an EMBL/GenBank/DDBJ whole genome shotgun (WGS) entry which is preliminary data.</text>
</comment>
<dbReference type="AlphaFoldDB" id="A0ABD2Z5U9"/>
<evidence type="ECO:0000256" key="2">
    <source>
        <dbReference type="ARBA" id="ARBA00022679"/>
    </source>
</evidence>
<evidence type="ECO:0000313" key="4">
    <source>
        <dbReference type="Proteomes" id="UP001630127"/>
    </source>
</evidence>
<dbReference type="PANTHER" id="PTHR11926:SF774">
    <property type="entry name" value="UDP-GLYCOSYLTRANSFERASE 85A1-RELATED"/>
    <property type="match status" value="1"/>
</dbReference>
<sequence length="270" mass="30699">MTNGHLDTVIDWIPVLEDIRSKDLPSLLRTTNPEDIMVKFVLQVTERARKASAIILNTFKELDRDVFKALSSYLPPIYCIGPLNLLQNQVNDESLKELGSNLWKEEPECLEWLNSKEPNSVVYVNFGSITVMTADQLVEFAWGLANGQQTFLWIIRPDLFSGDSAILPVEFLEETKERSLFASWCPQEEVLSHPSVPGFLTHSGWNSTIENNNVKRDEVESLVKELMVGEKGKDMKKNALEWKNLAEVAARSSNYNLENLIHQVLLNPKN</sequence>
<organism evidence="3 4">
    <name type="scientific">Cinchona calisaya</name>
    <dbReference type="NCBI Taxonomy" id="153742"/>
    <lineage>
        <taxon>Eukaryota</taxon>
        <taxon>Viridiplantae</taxon>
        <taxon>Streptophyta</taxon>
        <taxon>Embryophyta</taxon>
        <taxon>Tracheophyta</taxon>
        <taxon>Spermatophyta</taxon>
        <taxon>Magnoliopsida</taxon>
        <taxon>eudicotyledons</taxon>
        <taxon>Gunneridae</taxon>
        <taxon>Pentapetalae</taxon>
        <taxon>asterids</taxon>
        <taxon>lamiids</taxon>
        <taxon>Gentianales</taxon>
        <taxon>Rubiaceae</taxon>
        <taxon>Cinchonoideae</taxon>
        <taxon>Cinchoneae</taxon>
        <taxon>Cinchona</taxon>
    </lineage>
</organism>
<evidence type="ECO:0000313" key="3">
    <source>
        <dbReference type="EMBL" id="KAL3514179.1"/>
    </source>
</evidence>
<gene>
    <name evidence="3" type="ORF">ACH5RR_026896</name>
</gene>
<name>A0ABD2Z5U9_9GENT</name>
<reference evidence="3 4" key="1">
    <citation type="submission" date="2024-11" db="EMBL/GenBank/DDBJ databases">
        <title>A near-complete genome assembly of Cinchona calisaya.</title>
        <authorList>
            <person name="Lian D.C."/>
            <person name="Zhao X.W."/>
            <person name="Wei L."/>
        </authorList>
    </citation>
    <scope>NUCLEOTIDE SEQUENCE [LARGE SCALE GENOMIC DNA]</scope>
    <source>
        <tissue evidence="3">Nenye</tissue>
    </source>
</reference>
<dbReference type="CDD" id="cd03784">
    <property type="entry name" value="GT1_Gtf-like"/>
    <property type="match status" value="1"/>
</dbReference>
<keyword evidence="4" id="KW-1185">Reference proteome</keyword>
<evidence type="ECO:0000256" key="1">
    <source>
        <dbReference type="ARBA" id="ARBA00009995"/>
    </source>
</evidence>
<keyword evidence="2" id="KW-0808">Transferase</keyword>
<dbReference type="PANTHER" id="PTHR11926">
    <property type="entry name" value="GLUCOSYL/GLUCURONOSYL TRANSFERASES"/>
    <property type="match status" value="1"/>
</dbReference>
<protein>
    <submittedName>
        <fullName evidence="3">Uncharacterized protein</fullName>
    </submittedName>
</protein>
<dbReference type="SUPFAM" id="SSF53756">
    <property type="entry name" value="UDP-Glycosyltransferase/glycogen phosphorylase"/>
    <property type="match status" value="1"/>
</dbReference>
<comment type="similarity">
    <text evidence="1">Belongs to the UDP-glycosyltransferase family.</text>
</comment>
<proteinExistence type="inferred from homology"/>
<dbReference type="Gene3D" id="3.40.50.2000">
    <property type="entry name" value="Glycogen Phosphorylase B"/>
    <property type="match status" value="4"/>
</dbReference>
<dbReference type="Proteomes" id="UP001630127">
    <property type="component" value="Unassembled WGS sequence"/>
</dbReference>